<dbReference type="InterPro" id="IPR010918">
    <property type="entry name" value="PurM-like_C_dom"/>
</dbReference>
<dbReference type="EMBL" id="CAFB01000043">
    <property type="protein sequence ID" value="CCD29553.1"/>
    <property type="molecule type" value="Genomic_DNA"/>
</dbReference>
<evidence type="ECO:0000256" key="3">
    <source>
        <dbReference type="ARBA" id="ARBA00012747"/>
    </source>
</evidence>
<feature type="domain" description="PurM-like C-terminal" evidence="14">
    <location>
        <begin position="3"/>
        <end position="147"/>
    </location>
</feature>
<dbReference type="SUPFAM" id="SSF55326">
    <property type="entry name" value="PurM N-terminal domain-like"/>
    <property type="match status" value="1"/>
</dbReference>
<comment type="caution">
    <text evidence="16">The sequence shown here is derived from an EMBL/GenBank/DDBJ whole genome shotgun (WGS) entry which is preliminary data.</text>
</comment>
<dbReference type="InterPro" id="IPR029062">
    <property type="entry name" value="Class_I_gatase-like"/>
</dbReference>
<dbReference type="FunFam" id="3.30.1330.10:FF:000005">
    <property type="entry name" value="Phosphoribosylformylglycinamidine synthase"/>
    <property type="match status" value="1"/>
</dbReference>
<evidence type="ECO:0000313" key="16">
    <source>
        <dbReference type="EMBL" id="CCD29553.1"/>
    </source>
</evidence>
<dbReference type="FunFam" id="3.90.650.10:FF:000024">
    <property type="entry name" value="Phosphoribosylformylglycinamidine synthase"/>
    <property type="match status" value="1"/>
</dbReference>
<dbReference type="Gene3D" id="3.90.650.10">
    <property type="entry name" value="PurM-like C-terminal domain"/>
    <property type="match status" value="2"/>
</dbReference>
<keyword evidence="11" id="KW-0315">Glutamine amidotransferase</keyword>
<keyword evidence="6" id="KW-0479">Metal-binding</keyword>
<dbReference type="RefSeq" id="WP_006682735.1">
    <property type="nucleotide sequence ID" value="NZ_CAFB01000043.1"/>
</dbReference>
<comment type="similarity">
    <text evidence="2">In the N-terminal section; belongs to the FGAMS family.</text>
</comment>
<dbReference type="eggNOG" id="COG0046">
    <property type="taxonomic scope" value="Bacteria"/>
</dbReference>
<dbReference type="NCBIfam" id="TIGR01735">
    <property type="entry name" value="FGAM_synt"/>
    <property type="match status" value="1"/>
</dbReference>
<sequence>MRIGLGGGAASSMAAGANCAALDFDSVQRANPEMQRRAQEVIHACIQMGEQNPILSIHDVGAGGLSNALPELVHGAGKGARIEFSRIPRADRKMSPREVWSNEAQERYVLAVAPDARALFEAMCARERCPYAVVGVVTDERQLQLVWTENGVQTPADMPMDVLFNHAPRLHRTAERAKTACAAIDLTGFSLDELAFDVLRHPSVGSKAFLVTIGDRTVGGLSVRDPMVGPWQTPVADCAITAMDYAGYRGHAMTMAERAPVAVIDAPASARIAIGEAITNLAGAPIAALTEIKLSANWMAACGSPGQDAALYDAVRAVGLELCPALGLSIPVGKDSLSMRAQWRDGKREREVIAPVSLVVSAFAPVTDVRLHLTPQLRRPDGCGASALIAIDLGRGRNRLGGSIVAQVTQQAGSVAPDLDHPEDLQRFFTAIQQLAAQRRLLAYHDRSDGGLWATICEMAFAGHVGVSLNVDLLTLEHGHESDYGDAKNWARQVVGRREERTLRGLFAEELGAVVQVRAADREAVFAALRAQGLADCSYVIGQLNGRDTIEIWRDAKKIFSAPRIDLQRAWSEASWRIARLRGHPACADEEYGALLDARDPGLTVHLSFNPEEDIAAPFVASGARPRIAILREQGVNSHLEAAYAFDCAGFAAYDVTMSDLLAGRASLADFSGFVASGGFSYGDVLGAGRGWAKTIQFNAQLAEMFSAFFGRGDTFALGICNGCQMMSALQGMIPGAQAWPEFSRNLSEQFEARLALVEVTESPSLFFDGMAGSRLPVAVAHGEGRADFSRQGNRETVHVVLRYIDPYGAPTERYPFNPNGSPAGMTAVTTPDGRFTILMPHPERVFRTVQMSWHPPEWGAESPWLRMFCNARRWLG</sequence>
<evidence type="ECO:0000256" key="13">
    <source>
        <dbReference type="NCBIfam" id="TIGR01735"/>
    </source>
</evidence>
<dbReference type="Proteomes" id="UP000054051">
    <property type="component" value="Unassembled WGS sequence"/>
</dbReference>
<evidence type="ECO:0000256" key="12">
    <source>
        <dbReference type="ARBA" id="ARBA00052585"/>
    </source>
</evidence>
<keyword evidence="7" id="KW-0547">Nucleotide-binding</keyword>
<dbReference type="InterPro" id="IPR010073">
    <property type="entry name" value="PurL_large"/>
</dbReference>
<dbReference type="Gene3D" id="3.40.50.880">
    <property type="match status" value="1"/>
</dbReference>
<organism evidence="16 17">
    <name type="scientific">Candidatus Glomeribacter gigasporarum BEG34</name>
    <dbReference type="NCBI Taxonomy" id="1070319"/>
    <lineage>
        <taxon>Bacteria</taxon>
        <taxon>Pseudomonadati</taxon>
        <taxon>Pseudomonadota</taxon>
        <taxon>Betaproteobacteria</taxon>
        <taxon>Burkholderiales</taxon>
        <taxon>Burkholderiaceae</taxon>
        <taxon>Candidatus Glomeribacter</taxon>
    </lineage>
</organism>
<keyword evidence="10" id="KW-0460">Magnesium</keyword>
<dbReference type="PANTHER" id="PTHR10099">
    <property type="entry name" value="PHOSPHORIBOSYLFORMYLGLYCINAMIDINE SYNTHASE"/>
    <property type="match status" value="1"/>
</dbReference>
<reference evidence="16 17" key="1">
    <citation type="submission" date="2011-08" db="EMBL/GenBank/DDBJ databases">
        <title>The genome of the obligate endobacterium of an arbuscular mycorrhizal fungus reveals an interphylum network of nutritional interactions.</title>
        <authorList>
            <person name="Ghignone S."/>
            <person name="Salvioli A."/>
            <person name="Anca I."/>
            <person name="Lumini E."/>
            <person name="Ortu G."/>
            <person name="Petiti L."/>
            <person name="Cruveiller S."/>
            <person name="Bianciotto V."/>
            <person name="Piffanelli P."/>
            <person name="Lanfranco L."/>
            <person name="Bonfante P."/>
        </authorList>
    </citation>
    <scope>NUCLEOTIDE SEQUENCE [LARGE SCALE GENOMIC DNA]</scope>
    <source>
        <strain evidence="16 17">BEG34</strain>
    </source>
</reference>
<dbReference type="FunFam" id="3.40.50.880:FF:000008">
    <property type="entry name" value="Phosphoribosylformylglycinamidine synthase"/>
    <property type="match status" value="1"/>
</dbReference>
<evidence type="ECO:0000256" key="7">
    <source>
        <dbReference type="ARBA" id="ARBA00022741"/>
    </source>
</evidence>
<gene>
    <name evidence="16" type="primary">purL</name>
    <name evidence="16" type="ORF">CAGGBEG34_260001</name>
</gene>
<keyword evidence="16" id="KW-0808">Transferase</keyword>
<dbReference type="NCBIfam" id="NF003672">
    <property type="entry name" value="PRK05297.1"/>
    <property type="match status" value="1"/>
</dbReference>
<dbReference type="GO" id="GO:0005737">
    <property type="term" value="C:cytoplasm"/>
    <property type="evidence" value="ECO:0007669"/>
    <property type="project" value="TreeGrafter"/>
</dbReference>
<dbReference type="STRING" id="1070319.CAGGBEG34_260001"/>
<evidence type="ECO:0000256" key="1">
    <source>
        <dbReference type="ARBA" id="ARBA00004920"/>
    </source>
</evidence>
<protein>
    <recommendedName>
        <fullName evidence="3 13">Phosphoribosylformylglycinamidine synthase</fullName>
        <ecNumber evidence="3 13">6.3.5.3</ecNumber>
    </recommendedName>
</protein>
<dbReference type="SUPFAM" id="SSF52317">
    <property type="entry name" value="Class I glutamine amidotransferase-like"/>
    <property type="match status" value="1"/>
</dbReference>
<keyword evidence="4" id="KW-0963">Cytoplasm</keyword>
<evidence type="ECO:0000256" key="11">
    <source>
        <dbReference type="ARBA" id="ARBA00022962"/>
    </source>
</evidence>
<evidence type="ECO:0000256" key="4">
    <source>
        <dbReference type="ARBA" id="ARBA00022490"/>
    </source>
</evidence>
<dbReference type="EC" id="6.3.5.3" evidence="3 13"/>
<dbReference type="PANTHER" id="PTHR10099:SF1">
    <property type="entry name" value="PHOSPHORIBOSYLFORMYLGLYCINAMIDINE SYNTHASE"/>
    <property type="match status" value="1"/>
</dbReference>
<evidence type="ECO:0000259" key="15">
    <source>
        <dbReference type="Pfam" id="PF22689"/>
    </source>
</evidence>
<dbReference type="eggNOG" id="COG0047">
    <property type="taxonomic scope" value="Bacteria"/>
</dbReference>
<evidence type="ECO:0000256" key="10">
    <source>
        <dbReference type="ARBA" id="ARBA00022842"/>
    </source>
</evidence>
<dbReference type="GO" id="GO:0006189">
    <property type="term" value="P:'de novo' IMP biosynthetic process"/>
    <property type="evidence" value="ECO:0007669"/>
    <property type="project" value="UniProtKB-UniRule"/>
</dbReference>
<dbReference type="SMART" id="SM01211">
    <property type="entry name" value="GATase_5"/>
    <property type="match status" value="1"/>
</dbReference>
<dbReference type="OrthoDB" id="9804441at2"/>
<feature type="domain" description="PurM-like C-terminal" evidence="14">
    <location>
        <begin position="398"/>
        <end position="551"/>
    </location>
</feature>
<dbReference type="PROSITE" id="PS51273">
    <property type="entry name" value="GATASE_TYPE_1"/>
    <property type="match status" value="1"/>
</dbReference>
<feature type="domain" description="FGAR-AT PurM N-terminal-like" evidence="15">
    <location>
        <begin position="206"/>
        <end position="365"/>
    </location>
</feature>
<dbReference type="GO" id="GO:0004642">
    <property type="term" value="F:phosphoribosylformylglycinamidine synthase activity"/>
    <property type="evidence" value="ECO:0007669"/>
    <property type="project" value="UniProtKB-UniRule"/>
</dbReference>
<dbReference type="Pfam" id="PF02769">
    <property type="entry name" value="AIRS_C"/>
    <property type="match status" value="2"/>
</dbReference>
<dbReference type="Pfam" id="PF13507">
    <property type="entry name" value="GATase_5"/>
    <property type="match status" value="1"/>
</dbReference>
<name>G2J9V6_9BURK</name>
<keyword evidence="5 16" id="KW-0436">Ligase</keyword>
<proteinExistence type="inferred from homology"/>
<evidence type="ECO:0000256" key="5">
    <source>
        <dbReference type="ARBA" id="ARBA00022598"/>
    </source>
</evidence>
<evidence type="ECO:0000313" key="17">
    <source>
        <dbReference type="Proteomes" id="UP000054051"/>
    </source>
</evidence>
<evidence type="ECO:0000256" key="2">
    <source>
        <dbReference type="ARBA" id="ARBA00008608"/>
    </source>
</evidence>
<evidence type="ECO:0000256" key="8">
    <source>
        <dbReference type="ARBA" id="ARBA00022755"/>
    </source>
</evidence>
<keyword evidence="17" id="KW-1185">Reference proteome</keyword>
<comment type="catalytic activity">
    <reaction evidence="12">
        <text>N(2)-formyl-N(1)-(5-phospho-beta-D-ribosyl)glycinamide + L-glutamine + ATP + H2O = 2-formamido-N(1)-(5-O-phospho-beta-D-ribosyl)acetamidine + L-glutamate + ADP + phosphate + H(+)</text>
        <dbReference type="Rhea" id="RHEA:17129"/>
        <dbReference type="ChEBI" id="CHEBI:15377"/>
        <dbReference type="ChEBI" id="CHEBI:15378"/>
        <dbReference type="ChEBI" id="CHEBI:29985"/>
        <dbReference type="ChEBI" id="CHEBI:30616"/>
        <dbReference type="ChEBI" id="CHEBI:43474"/>
        <dbReference type="ChEBI" id="CHEBI:58359"/>
        <dbReference type="ChEBI" id="CHEBI:147286"/>
        <dbReference type="ChEBI" id="CHEBI:147287"/>
        <dbReference type="ChEBI" id="CHEBI:456216"/>
        <dbReference type="EC" id="6.3.5.3"/>
    </reaction>
</comment>
<accession>G2J9V6</accession>
<dbReference type="Gene3D" id="3.30.1330.10">
    <property type="entry name" value="PurM-like, N-terminal domain"/>
    <property type="match status" value="1"/>
</dbReference>
<keyword evidence="9" id="KW-0067">ATP-binding</keyword>
<dbReference type="CDD" id="cd02204">
    <property type="entry name" value="PurL_repeat2"/>
    <property type="match status" value="1"/>
</dbReference>
<dbReference type="Pfam" id="PF22689">
    <property type="entry name" value="FGAR-AT_PurM_N-like"/>
    <property type="match status" value="1"/>
</dbReference>
<comment type="pathway">
    <text evidence="1">Purine metabolism; IMP biosynthesis via de novo pathway; 5-amino-1-(5-phospho-D-ribosyl)imidazole from N(2)-formyl-N(1)-(5-phospho-D-ribosyl)glycinamide: step 1/2.</text>
</comment>
<evidence type="ECO:0000256" key="6">
    <source>
        <dbReference type="ARBA" id="ARBA00022723"/>
    </source>
</evidence>
<evidence type="ECO:0000256" key="9">
    <source>
        <dbReference type="ARBA" id="ARBA00022840"/>
    </source>
</evidence>
<dbReference type="InterPro" id="IPR055181">
    <property type="entry name" value="FGAR-AT_PurM_N-like"/>
</dbReference>
<evidence type="ECO:0000259" key="14">
    <source>
        <dbReference type="Pfam" id="PF02769"/>
    </source>
</evidence>
<dbReference type="AlphaFoldDB" id="G2J9V6"/>
<dbReference type="InterPro" id="IPR036676">
    <property type="entry name" value="PurM-like_C_sf"/>
</dbReference>
<dbReference type="SUPFAM" id="SSF56042">
    <property type="entry name" value="PurM C-terminal domain-like"/>
    <property type="match status" value="2"/>
</dbReference>
<dbReference type="InterPro" id="IPR036921">
    <property type="entry name" value="PurM-like_N_sf"/>
</dbReference>
<dbReference type="GO" id="GO:0046872">
    <property type="term" value="F:metal ion binding"/>
    <property type="evidence" value="ECO:0007669"/>
    <property type="project" value="UniProtKB-KW"/>
</dbReference>
<dbReference type="UniPathway" id="UPA00074">
    <property type="reaction ID" value="UER00128"/>
</dbReference>
<keyword evidence="8" id="KW-0658">Purine biosynthesis</keyword>
<dbReference type="GO" id="GO:0005524">
    <property type="term" value="F:ATP binding"/>
    <property type="evidence" value="ECO:0007669"/>
    <property type="project" value="UniProtKB-KW"/>
</dbReference>
<dbReference type="GO" id="GO:0016740">
    <property type="term" value="F:transferase activity"/>
    <property type="evidence" value="ECO:0007669"/>
    <property type="project" value="UniProtKB-KW"/>
</dbReference>
<dbReference type="CDD" id="cd01740">
    <property type="entry name" value="GATase1_FGAR_AT"/>
    <property type="match status" value="1"/>
</dbReference>